<dbReference type="InterPro" id="IPR004176">
    <property type="entry name" value="Clp_R_N"/>
</dbReference>
<evidence type="ECO:0000256" key="2">
    <source>
        <dbReference type="ARBA" id="ARBA00008675"/>
    </source>
</evidence>
<dbReference type="InterPro" id="IPR003593">
    <property type="entry name" value="AAA+_ATPase"/>
</dbReference>
<keyword evidence="16" id="KW-1185">Reference proteome</keyword>
<feature type="domain" description="Clp R" evidence="14">
    <location>
        <begin position="74"/>
        <end position="202"/>
    </location>
</feature>
<dbReference type="InterPro" id="IPR005821">
    <property type="entry name" value="Ion_trans_dom"/>
</dbReference>
<dbReference type="PRINTS" id="PR00300">
    <property type="entry name" value="CLPPROTEASEA"/>
</dbReference>
<keyword evidence="7 13" id="KW-1133">Transmembrane helix</keyword>
<accession>A0A8X7UHX7</accession>
<feature type="transmembrane region" description="Helical" evidence="13">
    <location>
        <begin position="1107"/>
        <end position="1132"/>
    </location>
</feature>
<keyword evidence="3 13" id="KW-0812">Transmembrane</keyword>
<dbReference type="PROSITE" id="PS51903">
    <property type="entry name" value="CLP_R"/>
    <property type="match status" value="1"/>
</dbReference>
<gene>
    <name evidence="15" type="ORF">Bca52824_061704</name>
</gene>
<dbReference type="GO" id="GO:0034605">
    <property type="term" value="P:cellular response to heat"/>
    <property type="evidence" value="ECO:0007669"/>
    <property type="project" value="TreeGrafter"/>
</dbReference>
<dbReference type="Gene3D" id="3.40.50.300">
    <property type="entry name" value="P-loop containing nucleotide triphosphate hydrolases"/>
    <property type="match status" value="3"/>
</dbReference>
<name>A0A8X7UHX7_BRACI</name>
<keyword evidence="12" id="KW-0175">Coiled coil</keyword>
<keyword evidence="9 11" id="KW-0143">Chaperone</keyword>
<dbReference type="InterPro" id="IPR003959">
    <property type="entry name" value="ATPase_AAA_core"/>
</dbReference>
<dbReference type="FunFam" id="3.40.50.300:FF:000025">
    <property type="entry name" value="ATP-dependent Clp protease subunit"/>
    <property type="match status" value="1"/>
</dbReference>
<dbReference type="PANTHER" id="PTHR11638:SF18">
    <property type="entry name" value="HEAT SHOCK PROTEIN 104"/>
    <property type="match status" value="1"/>
</dbReference>
<dbReference type="FunFam" id="3.40.50.300:FF:000010">
    <property type="entry name" value="Chaperone clpB 1, putative"/>
    <property type="match status" value="1"/>
</dbReference>
<reference evidence="15 16" key="1">
    <citation type="submission" date="2020-02" db="EMBL/GenBank/DDBJ databases">
        <authorList>
            <person name="Ma Q."/>
            <person name="Huang Y."/>
            <person name="Song X."/>
            <person name="Pei D."/>
        </authorList>
    </citation>
    <scope>NUCLEOTIDE SEQUENCE [LARGE SCALE GENOMIC DNA]</scope>
    <source>
        <strain evidence="15">Sxm20200214</strain>
        <tissue evidence="15">Leaf</tissue>
    </source>
</reference>
<dbReference type="PROSITE" id="PS00870">
    <property type="entry name" value="CLPAB_1"/>
    <property type="match status" value="1"/>
</dbReference>
<sequence length="1372" mass="153560">MATTATAAFSGVVGLGSETRKVPSFSHLQPSVAFPAKPNSFKSLKLNQSARLTRRLEHRPFVVRCEASSNGRLTQQEFTEMAWQSVVSSPDVAKENKQQIVETEHLMKALLEQKNGLARRIFSKIGVDNTKVLEATEKFIQRQPKVYGEAAGSMLGRDLEGLFERHLVLAFAQDKRFGKQLFKDFQISEKSLKSAIESIRGKQSVIDQDPEGKYEALEKYGKDLTAMAREGKLDPVIGRDDEIRRCIQILSRRTKNNPVLIGEPGVGKTAISEGLAQRIVQGDVPQALMNRKLISLDMGALIAGAKYRGEFEDRLKAVLKEVTDSEGQIILFIDEIHTVVGAGATNGAMDAGNLLKPMLGRGELRCIGATTLDEYRKYIEKDPALERRFQQVYVDQPTVEDTVSILRGLRERYELHHGVRISDSALVEAAILSDRYISGRFLPDKAIDLVDEAAAKLKMEITSKPTALDELDRSVIKLEMERLSLTNDTDKASRERLSRIETEQLSLKEKQGELTSQWEHERSVMSRLQSIKEEIDRVNLEIQQAEREYDLNRAAELKYGSLNSLQRQLNEAEKELDEYLSSGKSMFREEVLGSDIAEIVSKWTGIPVSKLQQSERDKLLHLEEELHKRLVGQNPAVTAVAEAIQRSRAGLSDPGRPIASFMFMGPTGVGKTELAKALASYLFNTEEALVRIDMSEYMEKHAVSRLIGAPPGYVGYEEGGQLTETVRRRPYSVILFDEIEKAHGDVFNVFLQILDDGRVTDSQGRTVSFTNTVIIMTSNVGSQFILNNTDDDAKELAYETIKQRVMDAARSIFRPEFMNRVDEYIVFQPLDRDQINSIVRLQKLRRETTGISENNVGESSSSDDTPVLSSGECYACTQVGVPAFHSTSCDQANAPEWRASAGSSLVPIQEGSAPDPVRARFRRLKGPFGEVLDPRSKRVQRWNRALLLARGMALAVDPLFFYALSIGRTTGPACLYMDGAFAAVVTVVRTCLDALHLWHVWLQFRLAYVSRESLVVGCGKLVWDPRAIASHYARSLTGFWFDVIVILPVPQAVFWLVVPKLIREEKVKLIMTILLLIFLFQFLPKIYHCICLMRRMQKVTGYIFGTIWWGFALNLIAYFIASHVAGGCWYVLAIQRVASCIRQQCMRTANCNLSLSCQEEVCYQFVSPTSTIGFPCLSGNLTSVVKKPMCLDSNGPFRYGIYGWALPVISSNSLAVKILYPIFWGLMTLSTFGNDLEPTSNWLEVVFSIVMVLSGLLLFTLLIGNIQVFLHAVMAKKRKMKIVITDAAVDLLGSLGYDPNYGARPVKRVIQQNIENELAKGILRGDFKEEDGILIDTEVTAFSNGQMPQQKLIFKKIETETADAGKEEAFSK</sequence>
<dbReference type="Pfam" id="PF02861">
    <property type="entry name" value="Clp_N"/>
    <property type="match status" value="1"/>
</dbReference>
<evidence type="ECO:0000256" key="5">
    <source>
        <dbReference type="ARBA" id="ARBA00022741"/>
    </source>
</evidence>
<dbReference type="SMART" id="SM00382">
    <property type="entry name" value="AAA"/>
    <property type="match status" value="2"/>
</dbReference>
<evidence type="ECO:0000259" key="14">
    <source>
        <dbReference type="PROSITE" id="PS51903"/>
    </source>
</evidence>
<dbReference type="InterPro" id="IPR036628">
    <property type="entry name" value="Clp_N_dom_sf"/>
</dbReference>
<dbReference type="GO" id="GO:0005524">
    <property type="term" value="F:ATP binding"/>
    <property type="evidence" value="ECO:0007669"/>
    <property type="project" value="UniProtKB-KW"/>
</dbReference>
<dbReference type="Pfam" id="PF00520">
    <property type="entry name" value="Ion_trans"/>
    <property type="match status" value="1"/>
</dbReference>
<keyword evidence="5 11" id="KW-0547">Nucleotide-binding</keyword>
<dbReference type="InterPro" id="IPR001270">
    <property type="entry name" value="ClpA/B"/>
</dbReference>
<dbReference type="CDD" id="cd19499">
    <property type="entry name" value="RecA-like_ClpB_Hsp104-like"/>
    <property type="match status" value="1"/>
</dbReference>
<evidence type="ECO:0000313" key="15">
    <source>
        <dbReference type="EMBL" id="KAG2279149.1"/>
    </source>
</evidence>
<feature type="coiled-coil region" evidence="12">
    <location>
        <begin position="528"/>
        <end position="582"/>
    </location>
</feature>
<evidence type="ECO:0000256" key="4">
    <source>
        <dbReference type="ARBA" id="ARBA00022737"/>
    </source>
</evidence>
<dbReference type="Pfam" id="PF07724">
    <property type="entry name" value="AAA_2"/>
    <property type="match status" value="1"/>
</dbReference>
<evidence type="ECO:0000256" key="12">
    <source>
        <dbReference type="SAM" id="Coils"/>
    </source>
</evidence>
<keyword evidence="6 11" id="KW-0067">ATP-binding</keyword>
<dbReference type="Pfam" id="PF17871">
    <property type="entry name" value="AAA_lid_9"/>
    <property type="match status" value="1"/>
</dbReference>
<feature type="transmembrane region" description="Helical" evidence="13">
    <location>
        <begin position="1039"/>
        <end position="1057"/>
    </location>
</feature>
<dbReference type="Pfam" id="PF10431">
    <property type="entry name" value="ClpB_D2-small"/>
    <property type="match status" value="1"/>
</dbReference>
<dbReference type="InterPro" id="IPR019489">
    <property type="entry name" value="Clp_ATPase_C"/>
</dbReference>
<dbReference type="CDD" id="cd00009">
    <property type="entry name" value="AAA"/>
    <property type="match status" value="1"/>
</dbReference>
<comment type="caution">
    <text evidence="15">The sequence shown here is derived from an EMBL/GenBank/DDBJ whole genome shotgun (WGS) entry which is preliminary data.</text>
</comment>
<evidence type="ECO:0000256" key="10">
    <source>
        <dbReference type="PROSITE-ProRule" id="PRU01251"/>
    </source>
</evidence>
<evidence type="ECO:0000313" key="16">
    <source>
        <dbReference type="Proteomes" id="UP000886595"/>
    </source>
</evidence>
<dbReference type="Gene3D" id="1.10.1780.10">
    <property type="entry name" value="Clp, N-terminal domain"/>
    <property type="match status" value="1"/>
</dbReference>
<dbReference type="InterPro" id="IPR050130">
    <property type="entry name" value="ClpA_ClpB"/>
</dbReference>
<dbReference type="Proteomes" id="UP000886595">
    <property type="component" value="Unassembled WGS sequence"/>
</dbReference>
<dbReference type="SUPFAM" id="SSF81923">
    <property type="entry name" value="Double Clp-N motif"/>
    <property type="match status" value="1"/>
</dbReference>
<dbReference type="EMBL" id="JAAMPC010000012">
    <property type="protein sequence ID" value="KAG2279149.1"/>
    <property type="molecule type" value="Genomic_DNA"/>
</dbReference>
<feature type="transmembrane region" description="Helical" evidence="13">
    <location>
        <begin position="1069"/>
        <end position="1087"/>
    </location>
</feature>
<dbReference type="GO" id="GO:0016887">
    <property type="term" value="F:ATP hydrolysis activity"/>
    <property type="evidence" value="ECO:0007669"/>
    <property type="project" value="InterPro"/>
</dbReference>
<dbReference type="InterPro" id="IPR041546">
    <property type="entry name" value="ClpA/ClpB_AAA_lid"/>
</dbReference>
<dbReference type="SUPFAM" id="SSF52540">
    <property type="entry name" value="P-loop containing nucleoside triphosphate hydrolases"/>
    <property type="match status" value="2"/>
</dbReference>
<evidence type="ECO:0000256" key="11">
    <source>
        <dbReference type="RuleBase" id="RU004432"/>
    </source>
</evidence>
<dbReference type="InterPro" id="IPR018368">
    <property type="entry name" value="ClpA/B_CS1"/>
</dbReference>
<organism evidence="15 16">
    <name type="scientific">Brassica carinata</name>
    <name type="common">Ethiopian mustard</name>
    <name type="synonym">Abyssinian cabbage</name>
    <dbReference type="NCBI Taxonomy" id="52824"/>
    <lineage>
        <taxon>Eukaryota</taxon>
        <taxon>Viridiplantae</taxon>
        <taxon>Streptophyta</taxon>
        <taxon>Embryophyta</taxon>
        <taxon>Tracheophyta</taxon>
        <taxon>Spermatophyta</taxon>
        <taxon>Magnoliopsida</taxon>
        <taxon>eudicotyledons</taxon>
        <taxon>Gunneridae</taxon>
        <taxon>Pentapetalae</taxon>
        <taxon>rosids</taxon>
        <taxon>malvids</taxon>
        <taxon>Brassicales</taxon>
        <taxon>Brassicaceae</taxon>
        <taxon>Brassiceae</taxon>
        <taxon>Brassica</taxon>
    </lineage>
</organism>
<evidence type="ECO:0000256" key="1">
    <source>
        <dbReference type="ARBA" id="ARBA00004141"/>
    </source>
</evidence>
<dbReference type="PANTHER" id="PTHR11638">
    <property type="entry name" value="ATP-DEPENDENT CLP PROTEASE"/>
    <property type="match status" value="1"/>
</dbReference>
<keyword evidence="8 13" id="KW-0472">Membrane</keyword>
<dbReference type="Gene3D" id="1.10.8.60">
    <property type="match status" value="1"/>
</dbReference>
<protein>
    <recommendedName>
        <fullName evidence="14">Clp R domain-containing protein</fullName>
    </recommendedName>
</protein>
<dbReference type="SMART" id="SM01086">
    <property type="entry name" value="ClpB_D2-small"/>
    <property type="match status" value="1"/>
</dbReference>
<evidence type="ECO:0000256" key="13">
    <source>
        <dbReference type="SAM" id="Phobius"/>
    </source>
</evidence>
<keyword evidence="4 10" id="KW-0677">Repeat</keyword>
<evidence type="ECO:0000256" key="7">
    <source>
        <dbReference type="ARBA" id="ARBA00022989"/>
    </source>
</evidence>
<evidence type="ECO:0000256" key="9">
    <source>
        <dbReference type="ARBA" id="ARBA00023186"/>
    </source>
</evidence>
<dbReference type="OrthoDB" id="47330at2759"/>
<dbReference type="Pfam" id="PF00004">
    <property type="entry name" value="AAA"/>
    <property type="match status" value="1"/>
</dbReference>
<dbReference type="InterPro" id="IPR028299">
    <property type="entry name" value="ClpA/B_CS2"/>
</dbReference>
<evidence type="ECO:0000256" key="8">
    <source>
        <dbReference type="ARBA" id="ARBA00023136"/>
    </source>
</evidence>
<dbReference type="SUPFAM" id="SSF81324">
    <property type="entry name" value="Voltage-gated potassium channels"/>
    <property type="match status" value="1"/>
</dbReference>
<dbReference type="FunFam" id="3.40.50.300:FF:000120">
    <property type="entry name" value="ATP-dependent chaperone ClpB"/>
    <property type="match status" value="1"/>
</dbReference>
<dbReference type="PROSITE" id="PS00871">
    <property type="entry name" value="CLPAB_2"/>
    <property type="match status" value="1"/>
</dbReference>
<proteinExistence type="inferred from homology"/>
<comment type="similarity">
    <text evidence="2 11">Belongs to the ClpA/ClpB family.</text>
</comment>
<dbReference type="InterPro" id="IPR027417">
    <property type="entry name" value="P-loop_NTPase"/>
</dbReference>
<evidence type="ECO:0000256" key="3">
    <source>
        <dbReference type="ARBA" id="ARBA00022692"/>
    </source>
</evidence>
<feature type="transmembrane region" description="Helical" evidence="13">
    <location>
        <begin position="1245"/>
        <end position="1270"/>
    </location>
</feature>
<dbReference type="GO" id="GO:0005737">
    <property type="term" value="C:cytoplasm"/>
    <property type="evidence" value="ECO:0007669"/>
    <property type="project" value="TreeGrafter"/>
</dbReference>
<comment type="subcellular location">
    <subcellularLocation>
        <location evidence="1">Membrane</location>
        <topology evidence="1">Multi-pass membrane protein</topology>
    </subcellularLocation>
</comment>
<evidence type="ECO:0000256" key="6">
    <source>
        <dbReference type="ARBA" id="ARBA00022840"/>
    </source>
</evidence>